<feature type="transmembrane region" description="Helical" evidence="1">
    <location>
        <begin position="20"/>
        <end position="39"/>
    </location>
</feature>
<evidence type="ECO:0000313" key="3">
    <source>
        <dbReference type="Proteomes" id="UP000006552"/>
    </source>
</evidence>
<keyword evidence="3" id="KW-1185">Reference proteome</keyword>
<keyword evidence="1" id="KW-1133">Transmembrane helix</keyword>
<dbReference type="Pfam" id="PF04964">
    <property type="entry name" value="Flp_Fap"/>
    <property type="match status" value="1"/>
</dbReference>
<dbReference type="Proteomes" id="UP000006552">
    <property type="component" value="Chromosome"/>
</dbReference>
<dbReference type="KEGG" id="eba:ebD22"/>
<evidence type="ECO:0000313" key="2">
    <source>
        <dbReference type="EMBL" id="CAI08221.1"/>
    </source>
</evidence>
<organism evidence="2 3">
    <name type="scientific">Aromatoleum aromaticum (strain DSM 19018 / LMG 30748 / EbN1)</name>
    <name type="common">Azoarcus sp. (strain EbN1)</name>
    <dbReference type="NCBI Taxonomy" id="76114"/>
    <lineage>
        <taxon>Bacteria</taxon>
        <taxon>Pseudomonadati</taxon>
        <taxon>Pseudomonadota</taxon>
        <taxon>Betaproteobacteria</taxon>
        <taxon>Rhodocyclales</taxon>
        <taxon>Rhodocyclaceae</taxon>
        <taxon>Aromatoleum</taxon>
    </lineage>
</organism>
<accession>Q5P393</accession>
<dbReference type="eggNOG" id="COG3847">
    <property type="taxonomic scope" value="Bacteria"/>
</dbReference>
<keyword evidence="1" id="KW-0472">Membrane</keyword>
<dbReference type="RefSeq" id="WP_011237914.1">
    <property type="nucleotide sequence ID" value="NC_006513.1"/>
</dbReference>
<proteinExistence type="predicted"/>
<dbReference type="InterPro" id="IPR007047">
    <property type="entry name" value="Flp_Fap"/>
</dbReference>
<reference evidence="2 3" key="1">
    <citation type="journal article" date="2005" name="Arch. Microbiol.">
        <title>The genome sequence of an anaerobic aromatic-degrading denitrifying bacterium, strain EbN1.</title>
        <authorList>
            <person name="Rabus R."/>
            <person name="Kube M."/>
            <person name="Heider J."/>
            <person name="Beck A."/>
            <person name="Heitmann K."/>
            <person name="Widdel F."/>
            <person name="Reinhardt R."/>
        </authorList>
    </citation>
    <scope>NUCLEOTIDE SEQUENCE [LARGE SCALE GENOMIC DNA]</scope>
    <source>
        <strain evidence="2 3">EbN1</strain>
    </source>
</reference>
<gene>
    <name evidence="2" type="ORF">ebD22</name>
</gene>
<evidence type="ECO:0000256" key="1">
    <source>
        <dbReference type="SAM" id="Phobius"/>
    </source>
</evidence>
<protein>
    <submittedName>
        <fullName evidence="2">INTERPRO: probable Flp/Fap pilin component</fullName>
    </submittedName>
</protein>
<name>Q5P393_AROAE</name>
<dbReference type="STRING" id="76114.ebD22"/>
<dbReference type="AlphaFoldDB" id="Q5P393"/>
<dbReference type="EMBL" id="CR555306">
    <property type="protein sequence ID" value="CAI08221.1"/>
    <property type="molecule type" value="Genomic_DNA"/>
</dbReference>
<dbReference type="HOGENOM" id="CLU_171854_3_3_4"/>
<sequence length="56" mass="5902">MLEMMKQFVRDDEGVTAIEYGLLASLIALAIIVGAGALGTKLNTMFNFIAGKLVAA</sequence>
<keyword evidence="1" id="KW-0812">Transmembrane</keyword>